<dbReference type="Proteomes" id="UP000009080">
    <property type="component" value="Chromosome"/>
</dbReference>
<dbReference type="InterPro" id="IPR036278">
    <property type="entry name" value="Sialidase_sf"/>
</dbReference>
<dbReference type="OrthoDB" id="5711096at2"/>
<dbReference type="Gene3D" id="2.130.10.10">
    <property type="entry name" value="YVTN repeat-like/Quinoprotein amine dehydrogenase"/>
    <property type="match status" value="1"/>
</dbReference>
<feature type="transmembrane region" description="Helical" evidence="1">
    <location>
        <begin position="35"/>
        <end position="58"/>
    </location>
</feature>
<evidence type="ECO:0000313" key="2">
    <source>
        <dbReference type="EMBL" id="ACR11526.1"/>
    </source>
</evidence>
<feature type="transmembrane region" description="Helical" evidence="1">
    <location>
        <begin position="545"/>
        <end position="563"/>
    </location>
</feature>
<accession>C5BLD0</accession>
<reference evidence="2 3" key="1">
    <citation type="journal article" date="2009" name="PLoS ONE">
        <title>The complete genome of Teredinibacter turnerae T7901: an intracellular endosymbiont of marine wood-boring bivalves (shipworms).</title>
        <authorList>
            <person name="Yang J.C."/>
            <person name="Madupu R."/>
            <person name="Durkin A.S."/>
            <person name="Ekborg N.A."/>
            <person name="Pedamallu C.S."/>
            <person name="Hostetler J.B."/>
            <person name="Radune D."/>
            <person name="Toms B.S."/>
            <person name="Henrissat B."/>
            <person name="Coutinho P.M."/>
            <person name="Schwarz S."/>
            <person name="Field L."/>
            <person name="Trindade-Silva A.E."/>
            <person name="Soares C.A.G."/>
            <person name="Elshahawi S."/>
            <person name="Hanora A."/>
            <person name="Schmidt E.W."/>
            <person name="Haygood M.G."/>
            <person name="Posfai J."/>
            <person name="Benner J."/>
            <person name="Madinger C."/>
            <person name="Nove J."/>
            <person name="Anton B."/>
            <person name="Chaudhary K."/>
            <person name="Foster J."/>
            <person name="Holman A."/>
            <person name="Kumar S."/>
            <person name="Lessard P.A."/>
            <person name="Luyten Y.A."/>
            <person name="Slatko B."/>
            <person name="Wood N."/>
            <person name="Wu B."/>
            <person name="Teplitski M."/>
            <person name="Mougous J.D."/>
            <person name="Ward N."/>
            <person name="Eisen J.A."/>
            <person name="Badger J.H."/>
            <person name="Distel D.L."/>
        </authorList>
    </citation>
    <scope>NUCLEOTIDE SEQUENCE [LARGE SCALE GENOMIC DNA]</scope>
    <source>
        <strain evidence="3">ATCC 39867 / T7901</strain>
    </source>
</reference>
<organism evidence="2 3">
    <name type="scientific">Teredinibacter turnerae (strain ATCC 39867 / T7901)</name>
    <dbReference type="NCBI Taxonomy" id="377629"/>
    <lineage>
        <taxon>Bacteria</taxon>
        <taxon>Pseudomonadati</taxon>
        <taxon>Pseudomonadota</taxon>
        <taxon>Gammaproteobacteria</taxon>
        <taxon>Cellvibrionales</taxon>
        <taxon>Cellvibrionaceae</taxon>
        <taxon>Teredinibacter</taxon>
    </lineage>
</organism>
<dbReference type="EMBL" id="CP001614">
    <property type="protein sequence ID" value="ACR11526.1"/>
    <property type="molecule type" value="Genomic_DNA"/>
</dbReference>
<proteinExistence type="predicted"/>
<protein>
    <submittedName>
        <fullName evidence="2">BNR/Asp-box repeat domain protein</fullName>
    </submittedName>
</protein>
<name>C5BLD0_TERTT</name>
<dbReference type="AlphaFoldDB" id="C5BLD0"/>
<sequence length="632" mass="71267">MNETETLNEQGISDYVRALGEKSKENRDVYKTQHYWAIGLLLLGVGAVLFLPYLVAYLDNRFVPSTEIKTIKQKIYANKSDVSDLRKSVSPLSISRIDIVGYDVGWIKKSKRGSLIVELNGKGVVELTFEELDQSGSVEIKEEQFIFEASEGNVHIRSDSYSAGAVMEMLVFSDNTVVYNVFSRRVGEQYWYRQEVDVSLDKYFGSVDVAYSKDHVFLFRSGGYIYRSSDLGKSWRLIGHGIKFRDFLVDDNCRIAILLFDGNIKYSSDCGENWIVVDSGIDEQEYYVSGLIAPSGKAILICSDGYLAEFNMTTGSLSYGIGTGFDYNNYQGMFFSPKNIGVLIHGNSYPIVSVDGGQSWKAVKLDEDARTSMSLRRVEFYDDGSAFAFDWQGEISLVSNDSGRSWGFATGIPSIKRVASSVSADDYRVIFGKESDAIIKRPQSRGWEKIQIYLDDFLPKDPVFSGDKKGYLVSDNKLYEFELYSDKFMNNLSDSDIVKFAQSSNTSQSHIPIRNLLVAQKSLEESLSLRTRVEQVDNKKYIEKIVLRSLIVTIFAYFIGVLINNARYAMKLSVFYDSVASSVRLAQSLSDDPVSVQDLVKIINVCMPSIEYGKQLKLSAQEMLRINQMRFG</sequence>
<dbReference type="InterPro" id="IPR015943">
    <property type="entry name" value="WD40/YVTN_repeat-like_dom_sf"/>
</dbReference>
<evidence type="ECO:0000313" key="3">
    <source>
        <dbReference type="Proteomes" id="UP000009080"/>
    </source>
</evidence>
<keyword evidence="3" id="KW-1185">Reference proteome</keyword>
<dbReference type="SUPFAM" id="SSF50939">
    <property type="entry name" value="Sialidases"/>
    <property type="match status" value="1"/>
</dbReference>
<keyword evidence="1" id="KW-0812">Transmembrane</keyword>
<gene>
    <name evidence="2" type="ordered locus">TERTU_0144</name>
</gene>
<dbReference type="HOGENOM" id="CLU_432708_0_0_6"/>
<evidence type="ECO:0000256" key="1">
    <source>
        <dbReference type="SAM" id="Phobius"/>
    </source>
</evidence>
<keyword evidence="1" id="KW-0472">Membrane</keyword>
<keyword evidence="1" id="KW-1133">Transmembrane helix</keyword>
<dbReference type="eggNOG" id="COG4447">
    <property type="taxonomic scope" value="Bacteria"/>
</dbReference>
<dbReference type="RefSeq" id="WP_015817638.1">
    <property type="nucleotide sequence ID" value="NC_012997.1"/>
</dbReference>
<dbReference type="KEGG" id="ttu:TERTU_0144"/>